<evidence type="ECO:0000313" key="4">
    <source>
        <dbReference type="EMBL" id="MBA2889992.1"/>
    </source>
</evidence>
<dbReference type="Pfam" id="PF02769">
    <property type="entry name" value="AIRS_C"/>
    <property type="match status" value="1"/>
</dbReference>
<evidence type="ECO:0000256" key="1">
    <source>
        <dbReference type="ARBA" id="ARBA00006243"/>
    </source>
</evidence>
<evidence type="ECO:0000259" key="3">
    <source>
        <dbReference type="Pfam" id="PF02769"/>
    </source>
</evidence>
<dbReference type="InterPro" id="IPR036676">
    <property type="entry name" value="PurM-like_C_sf"/>
</dbReference>
<dbReference type="AlphaFoldDB" id="A0A7W0CF26"/>
<dbReference type="Gene3D" id="3.30.1330.10">
    <property type="entry name" value="PurM-like, N-terminal domain"/>
    <property type="match status" value="1"/>
</dbReference>
<dbReference type="SUPFAM" id="SSF56042">
    <property type="entry name" value="PurM C-terminal domain-like"/>
    <property type="match status" value="1"/>
</dbReference>
<feature type="domain" description="PurM-like C-terminal" evidence="3">
    <location>
        <begin position="183"/>
        <end position="335"/>
    </location>
</feature>
<keyword evidence="5" id="KW-1185">Reference proteome</keyword>
<accession>A0A7W0CF26</accession>
<comment type="similarity">
    <text evidence="1">Belongs to the HypE family.</text>
</comment>
<organism evidence="4 5">
    <name type="scientific">Nonomuraea soli</name>
    <dbReference type="NCBI Taxonomy" id="1032476"/>
    <lineage>
        <taxon>Bacteria</taxon>
        <taxon>Bacillati</taxon>
        <taxon>Actinomycetota</taxon>
        <taxon>Actinomycetes</taxon>
        <taxon>Streptosporangiales</taxon>
        <taxon>Streptosporangiaceae</taxon>
        <taxon>Nonomuraea</taxon>
    </lineage>
</organism>
<evidence type="ECO:0000313" key="5">
    <source>
        <dbReference type="Proteomes" id="UP000530928"/>
    </source>
</evidence>
<dbReference type="InterPro" id="IPR010918">
    <property type="entry name" value="PurM-like_C_dom"/>
</dbReference>
<sequence>MTTHPMTRPLALSADPIAATCPAPLAENERVLLGHGSGGQLMAELLADLTPRLGTPALDDAAIVVTGRPEIVLSTDSFVVTPRFFAGGDIGSLAVHGTVNDVAMMGARPVALSLAYIVEEGLPLEELRLVTASVARAARACGVPVVTGDTKVVGRGAADGLYLTTTGVGVRLPGACVSASQAQPGDLVLLSGPIGLHGVSILSTREGLGFDSEIASDTRPLHRLVATMIAAGAQDVHVLRDPTRGGLASALNEIATASSVGIELEESSLPVPAQVAAACEVLGLDPLHVANEGCLVAFVAQEAAGRVLRAMRRLPEGARAKLIGRACDAHHGRVVMRTLVGSRRIVDMLVGEQLPRIC</sequence>
<dbReference type="RefSeq" id="WP_312894269.1">
    <property type="nucleotide sequence ID" value="NZ_BAABAM010000001.1"/>
</dbReference>
<dbReference type="Pfam" id="PF00586">
    <property type="entry name" value="AIRS"/>
    <property type="match status" value="1"/>
</dbReference>
<dbReference type="CDD" id="cd02197">
    <property type="entry name" value="HypE"/>
    <property type="match status" value="1"/>
</dbReference>
<reference evidence="4 5" key="1">
    <citation type="submission" date="2020-07" db="EMBL/GenBank/DDBJ databases">
        <title>Genomic Encyclopedia of Type Strains, Phase IV (KMG-IV): sequencing the most valuable type-strain genomes for metagenomic binning, comparative biology and taxonomic classification.</title>
        <authorList>
            <person name="Goeker M."/>
        </authorList>
    </citation>
    <scope>NUCLEOTIDE SEQUENCE [LARGE SCALE GENOMIC DNA]</scope>
    <source>
        <strain evidence="4 5">DSM 45533</strain>
    </source>
</reference>
<dbReference type="InterPro" id="IPR011854">
    <property type="entry name" value="HypE"/>
</dbReference>
<dbReference type="InterPro" id="IPR016188">
    <property type="entry name" value="PurM-like_N"/>
</dbReference>
<dbReference type="PIRSF" id="PIRSF005644">
    <property type="entry name" value="Hdrgns_mtr_HypE"/>
    <property type="match status" value="1"/>
</dbReference>
<dbReference type="InterPro" id="IPR036921">
    <property type="entry name" value="PurM-like_N_sf"/>
</dbReference>
<dbReference type="SUPFAM" id="SSF55326">
    <property type="entry name" value="PurM N-terminal domain-like"/>
    <property type="match status" value="1"/>
</dbReference>
<gene>
    <name evidence="4" type="ORF">HNR30_001327</name>
</gene>
<protein>
    <submittedName>
        <fullName evidence="4">Hydrogenase expression/formation protein HypE</fullName>
    </submittedName>
</protein>
<dbReference type="PANTHER" id="PTHR30303:SF0">
    <property type="entry name" value="CARBAMOYL DEHYDRATASE HYPE"/>
    <property type="match status" value="1"/>
</dbReference>
<feature type="domain" description="PurM-like N-terminal" evidence="2">
    <location>
        <begin position="59"/>
        <end position="170"/>
    </location>
</feature>
<dbReference type="NCBIfam" id="TIGR02124">
    <property type="entry name" value="hypE"/>
    <property type="match status" value="1"/>
</dbReference>
<comment type="caution">
    <text evidence="4">The sequence shown here is derived from an EMBL/GenBank/DDBJ whole genome shotgun (WGS) entry which is preliminary data.</text>
</comment>
<dbReference type="GO" id="GO:0051604">
    <property type="term" value="P:protein maturation"/>
    <property type="evidence" value="ECO:0007669"/>
    <property type="project" value="TreeGrafter"/>
</dbReference>
<name>A0A7W0CF26_9ACTN</name>
<dbReference type="Gene3D" id="3.90.650.10">
    <property type="entry name" value="PurM-like C-terminal domain"/>
    <property type="match status" value="1"/>
</dbReference>
<dbReference type="PANTHER" id="PTHR30303">
    <property type="entry name" value="HYDROGENASE ISOENZYMES FORMATION PROTEIN HYPE"/>
    <property type="match status" value="1"/>
</dbReference>
<proteinExistence type="inferred from homology"/>
<dbReference type="Proteomes" id="UP000530928">
    <property type="component" value="Unassembled WGS sequence"/>
</dbReference>
<dbReference type="EMBL" id="JACDUR010000001">
    <property type="protein sequence ID" value="MBA2889992.1"/>
    <property type="molecule type" value="Genomic_DNA"/>
</dbReference>
<evidence type="ECO:0000259" key="2">
    <source>
        <dbReference type="Pfam" id="PF00586"/>
    </source>
</evidence>